<protein>
    <recommendedName>
        <fullName evidence="2">Cell shape determination protein CcmA</fullName>
    </recommendedName>
</protein>
<organism evidence="1">
    <name type="scientific">marine metagenome</name>
    <dbReference type="NCBI Taxonomy" id="408172"/>
    <lineage>
        <taxon>unclassified sequences</taxon>
        <taxon>metagenomes</taxon>
        <taxon>ecological metagenomes</taxon>
    </lineage>
</organism>
<reference evidence="1" key="1">
    <citation type="submission" date="2018-05" db="EMBL/GenBank/DDBJ databases">
        <authorList>
            <person name="Lanie J.A."/>
            <person name="Ng W.-L."/>
            <person name="Kazmierczak K.M."/>
            <person name="Andrzejewski T.M."/>
            <person name="Davidsen T.M."/>
            <person name="Wayne K.J."/>
            <person name="Tettelin H."/>
            <person name="Glass J.I."/>
            <person name="Rusch D."/>
            <person name="Podicherti R."/>
            <person name="Tsui H.-C.T."/>
            <person name="Winkler M.E."/>
        </authorList>
    </citation>
    <scope>NUCLEOTIDE SEQUENCE</scope>
</reference>
<dbReference type="Pfam" id="PF04519">
    <property type="entry name" value="Bactofilin"/>
    <property type="match status" value="1"/>
</dbReference>
<dbReference type="AlphaFoldDB" id="A0A381N9I4"/>
<sequence length="110" mass="11673">MKLVKGYLGSDLQMEGSLESKESIRIDATYIGSVLSEHSVIVGALGKVKGHIQSPVIKIDGWVEGDLNATKLVEVLGNAHIEGDIITPIGGLKMQIGGKFEGKLIMNSAK</sequence>
<evidence type="ECO:0000313" key="1">
    <source>
        <dbReference type="EMBL" id="SUZ50378.1"/>
    </source>
</evidence>
<name>A0A381N9I4_9ZZZZ</name>
<dbReference type="EMBL" id="UINC01000166">
    <property type="protein sequence ID" value="SUZ50378.1"/>
    <property type="molecule type" value="Genomic_DNA"/>
</dbReference>
<dbReference type="PANTHER" id="PTHR35024">
    <property type="entry name" value="HYPOTHETICAL CYTOSOLIC PROTEIN"/>
    <property type="match status" value="1"/>
</dbReference>
<accession>A0A381N9I4</accession>
<gene>
    <name evidence="1" type="ORF">METZ01_LOCUS3232</name>
</gene>
<evidence type="ECO:0008006" key="2">
    <source>
        <dbReference type="Google" id="ProtNLM"/>
    </source>
</evidence>
<dbReference type="PANTHER" id="PTHR35024:SF4">
    <property type="entry name" value="POLYMER-FORMING CYTOSKELETAL PROTEIN"/>
    <property type="match status" value="1"/>
</dbReference>
<dbReference type="InterPro" id="IPR007607">
    <property type="entry name" value="BacA/B"/>
</dbReference>
<proteinExistence type="predicted"/>